<evidence type="ECO:0000313" key="3">
    <source>
        <dbReference type="Proteomes" id="UP000252419"/>
    </source>
</evidence>
<proteinExistence type="predicted"/>
<dbReference type="Pfam" id="PF10670">
    <property type="entry name" value="DUF4198"/>
    <property type="match status" value="1"/>
</dbReference>
<comment type="caution">
    <text evidence="2">The sequence shown here is derived from an EMBL/GenBank/DDBJ whole genome shotgun (WGS) entry which is preliminary data.</text>
</comment>
<accession>A0A367UBB9</accession>
<keyword evidence="3" id="KW-1185">Reference proteome</keyword>
<dbReference type="EMBL" id="JPWA01000014">
    <property type="protein sequence ID" value="RCK05538.1"/>
    <property type="molecule type" value="Genomic_DNA"/>
</dbReference>
<feature type="signal peptide" evidence="1">
    <location>
        <begin position="1"/>
        <end position="23"/>
    </location>
</feature>
<feature type="chain" id="PRO_5016793563" description="Nickel ABC transporter substrate-binding protein" evidence="1">
    <location>
        <begin position="24"/>
        <end position="243"/>
    </location>
</feature>
<protein>
    <recommendedName>
        <fullName evidence="4">Nickel ABC transporter substrate-binding protein</fullName>
    </recommendedName>
</protein>
<reference evidence="2 3" key="1">
    <citation type="submission" date="2014-07" db="EMBL/GenBank/DDBJ databases">
        <title>Draft genome sequence of Thalassospira xianhensis P-4 (MCCC 1A02616).</title>
        <authorList>
            <person name="Lai Q."/>
            <person name="Shao Z."/>
        </authorList>
    </citation>
    <scope>NUCLEOTIDE SEQUENCE [LARGE SCALE GENOMIC DNA]</scope>
    <source>
        <strain evidence="2 3">MCCC 1A02616</strain>
    </source>
</reference>
<organism evidence="2 3">
    <name type="scientific">Thalassospira xianhensis MCCC 1A02616</name>
    <dbReference type="NCBI Taxonomy" id="1177929"/>
    <lineage>
        <taxon>Bacteria</taxon>
        <taxon>Pseudomonadati</taxon>
        <taxon>Pseudomonadota</taxon>
        <taxon>Alphaproteobacteria</taxon>
        <taxon>Rhodospirillales</taxon>
        <taxon>Thalassospiraceae</taxon>
        <taxon>Thalassospira</taxon>
    </lineage>
</organism>
<evidence type="ECO:0000256" key="1">
    <source>
        <dbReference type="SAM" id="SignalP"/>
    </source>
</evidence>
<name>A0A367UBB9_9PROT</name>
<dbReference type="AlphaFoldDB" id="A0A367UBB9"/>
<dbReference type="InterPro" id="IPR019613">
    <property type="entry name" value="DUF4198"/>
</dbReference>
<dbReference type="Proteomes" id="UP000252419">
    <property type="component" value="Unassembled WGS sequence"/>
</dbReference>
<sequence>MMKFASVVGVGLVLFGAAQIANAHGVWVAQRWDEYGIIYGHGAEDNDYDPAKIKSVTVLTEDGKASEGKVEARDTHAMIVPGEDAAIVLIDFDNGFYTEGPDGKWVNQPKSAVEGAKQAGRYLKHSVSLLHIHGDIPALPAQALQIVPLSNPTELEAGDDFKVRILYDGKPLQGVAIIPDYVNLAETLIGETDQDGIADITVRNDGLNVIAVKYSVPLENNADADLIQHFATLSFTAGGEHSH</sequence>
<gene>
    <name evidence="2" type="ORF">TH5_12890</name>
</gene>
<evidence type="ECO:0008006" key="4">
    <source>
        <dbReference type="Google" id="ProtNLM"/>
    </source>
</evidence>
<keyword evidence="1" id="KW-0732">Signal</keyword>
<evidence type="ECO:0000313" key="2">
    <source>
        <dbReference type="EMBL" id="RCK05538.1"/>
    </source>
</evidence>